<dbReference type="Proteomes" id="UP000324222">
    <property type="component" value="Unassembled WGS sequence"/>
</dbReference>
<name>A0A5B7IPY3_PORTR</name>
<evidence type="ECO:0000313" key="2">
    <source>
        <dbReference type="EMBL" id="MPC84169.1"/>
    </source>
</evidence>
<evidence type="ECO:0000256" key="1">
    <source>
        <dbReference type="SAM" id="MobiDB-lite"/>
    </source>
</evidence>
<feature type="compositionally biased region" description="Basic and acidic residues" evidence="1">
    <location>
        <begin position="88"/>
        <end position="100"/>
    </location>
</feature>
<dbReference type="EMBL" id="VSRR010064623">
    <property type="protein sequence ID" value="MPC84169.1"/>
    <property type="molecule type" value="Genomic_DNA"/>
</dbReference>
<sequence>MPSFVVSASLHQSPATISVQQHTTNLPAQTAQWPSQHHGQPRIPHTPPGVPGCDGVVLLNLQLSLDISHIFHASRVCIASDPTQGGDKLTDPKGKEDEVSQGKAVWADVTCREINL</sequence>
<protein>
    <submittedName>
        <fullName evidence="2">Uncharacterized protein</fullName>
    </submittedName>
</protein>
<feature type="region of interest" description="Disordered" evidence="1">
    <location>
        <begin position="28"/>
        <end position="48"/>
    </location>
</feature>
<organism evidence="2 3">
    <name type="scientific">Portunus trituberculatus</name>
    <name type="common">Swimming crab</name>
    <name type="synonym">Neptunus trituberculatus</name>
    <dbReference type="NCBI Taxonomy" id="210409"/>
    <lineage>
        <taxon>Eukaryota</taxon>
        <taxon>Metazoa</taxon>
        <taxon>Ecdysozoa</taxon>
        <taxon>Arthropoda</taxon>
        <taxon>Crustacea</taxon>
        <taxon>Multicrustacea</taxon>
        <taxon>Malacostraca</taxon>
        <taxon>Eumalacostraca</taxon>
        <taxon>Eucarida</taxon>
        <taxon>Decapoda</taxon>
        <taxon>Pleocyemata</taxon>
        <taxon>Brachyura</taxon>
        <taxon>Eubrachyura</taxon>
        <taxon>Portunoidea</taxon>
        <taxon>Portunidae</taxon>
        <taxon>Portuninae</taxon>
        <taxon>Portunus</taxon>
    </lineage>
</organism>
<proteinExistence type="predicted"/>
<comment type="caution">
    <text evidence="2">The sequence shown here is derived from an EMBL/GenBank/DDBJ whole genome shotgun (WGS) entry which is preliminary data.</text>
</comment>
<evidence type="ECO:0000313" key="3">
    <source>
        <dbReference type="Proteomes" id="UP000324222"/>
    </source>
</evidence>
<accession>A0A5B7IPY3</accession>
<feature type="compositionally biased region" description="Polar residues" evidence="1">
    <location>
        <begin position="28"/>
        <end position="38"/>
    </location>
</feature>
<keyword evidence="3" id="KW-1185">Reference proteome</keyword>
<dbReference type="AlphaFoldDB" id="A0A5B7IPY3"/>
<gene>
    <name evidence="2" type="ORF">E2C01_078897</name>
</gene>
<reference evidence="2 3" key="1">
    <citation type="submission" date="2019-05" db="EMBL/GenBank/DDBJ databases">
        <title>Another draft genome of Portunus trituberculatus and its Hox gene families provides insights of decapod evolution.</title>
        <authorList>
            <person name="Jeong J.-H."/>
            <person name="Song I."/>
            <person name="Kim S."/>
            <person name="Choi T."/>
            <person name="Kim D."/>
            <person name="Ryu S."/>
            <person name="Kim W."/>
        </authorList>
    </citation>
    <scope>NUCLEOTIDE SEQUENCE [LARGE SCALE GENOMIC DNA]</scope>
    <source>
        <tissue evidence="2">Muscle</tissue>
    </source>
</reference>
<feature type="region of interest" description="Disordered" evidence="1">
    <location>
        <begin position="81"/>
        <end position="101"/>
    </location>
</feature>